<sequence length="161" mass="17657">MPATVAYGTGTAHVSNDGSLDCRARVDSFAAAPSADRPAAKLGNQFTMESKQSAFHGVIPDPYKNLLLDPYDSQWYAFKRLLEGPLLSQQMILQSQQLQLLLQCPEQWCNVLAQPLSVFPQLTSIPTLTTTTQQLAPQIAVNHLSNGFLQASVKHEPVMYA</sequence>
<name>A0A183DJ13_9BILA</name>
<organism evidence="3">
    <name type="scientific">Gongylonema pulchrum</name>
    <dbReference type="NCBI Taxonomy" id="637853"/>
    <lineage>
        <taxon>Eukaryota</taxon>
        <taxon>Metazoa</taxon>
        <taxon>Ecdysozoa</taxon>
        <taxon>Nematoda</taxon>
        <taxon>Chromadorea</taxon>
        <taxon>Rhabditida</taxon>
        <taxon>Spirurina</taxon>
        <taxon>Spiruromorpha</taxon>
        <taxon>Spiruroidea</taxon>
        <taxon>Gongylonematidae</taxon>
        <taxon>Gongylonema</taxon>
    </lineage>
</organism>
<protein>
    <submittedName>
        <fullName evidence="3">DBR1 domain-containing protein</fullName>
    </submittedName>
</protein>
<evidence type="ECO:0000313" key="2">
    <source>
        <dbReference type="Proteomes" id="UP000271098"/>
    </source>
</evidence>
<accession>A0A183DJ13</accession>
<dbReference type="Proteomes" id="UP000271098">
    <property type="component" value="Unassembled WGS sequence"/>
</dbReference>
<gene>
    <name evidence="1" type="ORF">GPUH_LOCUS8705</name>
</gene>
<reference evidence="3" key="1">
    <citation type="submission" date="2016-06" db="UniProtKB">
        <authorList>
            <consortium name="WormBaseParasite"/>
        </authorList>
    </citation>
    <scope>IDENTIFICATION</scope>
</reference>
<dbReference type="OrthoDB" id="8117402at2759"/>
<keyword evidence="2" id="KW-1185">Reference proteome</keyword>
<reference evidence="1 2" key="2">
    <citation type="submission" date="2018-11" db="EMBL/GenBank/DDBJ databases">
        <authorList>
            <consortium name="Pathogen Informatics"/>
        </authorList>
    </citation>
    <scope>NUCLEOTIDE SEQUENCE [LARGE SCALE GENOMIC DNA]</scope>
</reference>
<dbReference type="EMBL" id="UYRT01026078">
    <property type="protein sequence ID" value="VDK64571.1"/>
    <property type="molecule type" value="Genomic_DNA"/>
</dbReference>
<evidence type="ECO:0000313" key="1">
    <source>
        <dbReference type="EMBL" id="VDK64571.1"/>
    </source>
</evidence>
<evidence type="ECO:0000313" key="3">
    <source>
        <dbReference type="WBParaSite" id="GPUH_0000871401-mRNA-1"/>
    </source>
</evidence>
<proteinExistence type="predicted"/>
<dbReference type="AlphaFoldDB" id="A0A183DJ13"/>
<dbReference type="WBParaSite" id="GPUH_0000871401-mRNA-1">
    <property type="protein sequence ID" value="GPUH_0000871401-mRNA-1"/>
    <property type="gene ID" value="GPUH_0000871401"/>
</dbReference>